<accession>A0A3V2Y5H4</accession>
<dbReference type="AlphaFoldDB" id="A0A3V2Y5H4"/>
<protein>
    <submittedName>
        <fullName evidence="3">DUF2919 family protein</fullName>
    </submittedName>
</protein>
<name>A0A3V2Y5H4_SALNE</name>
<comment type="caution">
    <text evidence="3">The sequence shown here is derived from an EMBL/GenBank/DDBJ whole genome shotgun (WGS) entry which is preliminary data.</text>
</comment>
<feature type="transmembrane region" description="Helical" evidence="1">
    <location>
        <begin position="27"/>
        <end position="47"/>
    </location>
</feature>
<reference evidence="2" key="1">
    <citation type="submission" date="2018-06" db="EMBL/GenBank/DDBJ databases">
        <authorList>
            <person name="Ashton P.M."/>
            <person name="Dallman T."/>
            <person name="Nair S."/>
            <person name="De Pinna E."/>
            <person name="Peters T."/>
            <person name="Grant K."/>
        </authorList>
    </citation>
    <scope>NUCLEOTIDE SEQUENCE</scope>
    <source>
        <strain evidence="2">250711</strain>
    </source>
</reference>
<reference evidence="3" key="2">
    <citation type="submission" date="2018-07" db="EMBL/GenBank/DDBJ databases">
        <authorList>
            <consortium name="GenomeTrakr network: Whole genome sequencing for foodborne pathogen traceback"/>
        </authorList>
    </citation>
    <scope>NUCLEOTIDE SEQUENCE</scope>
    <source>
        <strain evidence="3">FDA00000095</strain>
    </source>
</reference>
<proteinExistence type="predicted"/>
<feature type="transmembrane region" description="Helical" evidence="1">
    <location>
        <begin position="97"/>
        <end position="117"/>
    </location>
</feature>
<dbReference type="EMBL" id="AALGZK010000008">
    <property type="protein sequence ID" value="ECZ5438593.1"/>
    <property type="molecule type" value="Genomic_DNA"/>
</dbReference>
<feature type="transmembrane region" description="Helical" evidence="1">
    <location>
        <begin position="67"/>
        <end position="85"/>
    </location>
</feature>
<evidence type="ECO:0000313" key="2">
    <source>
        <dbReference type="EMBL" id="EBX1172687.1"/>
    </source>
</evidence>
<organism evidence="3">
    <name type="scientific">Salmonella newport</name>
    <dbReference type="NCBI Taxonomy" id="108619"/>
    <lineage>
        <taxon>Bacteria</taxon>
        <taxon>Pseudomonadati</taxon>
        <taxon>Pseudomonadota</taxon>
        <taxon>Gammaproteobacteria</taxon>
        <taxon>Enterobacterales</taxon>
        <taxon>Enterobacteriaceae</taxon>
        <taxon>Salmonella</taxon>
    </lineage>
</organism>
<gene>
    <name evidence="3" type="ORF">AHQ57_15795</name>
    <name evidence="2" type="ORF">DQ066_15280</name>
</gene>
<keyword evidence="1" id="KW-1133">Transmembrane helix</keyword>
<dbReference type="RefSeq" id="WP_057516526.1">
    <property type="nucleotide sequence ID" value="NZ_MYAT01000087.1"/>
</dbReference>
<dbReference type="EMBL" id="AAHKGI010000007">
    <property type="protein sequence ID" value="EBX1172687.1"/>
    <property type="molecule type" value="Genomic_DNA"/>
</dbReference>
<sequence>MKVLTPVSRQRYQADDYDEDGNLKAPMWFWVTLLWLLFPWWLTVIGMAQKSPLDITQILYPSLIDNVIGLLASAPALLIFLTYPIRGRYPQWGRQSYFILLGLGSLELIYQGCQLIASPIYANEWSNSLILSILCFNLAALLSIAFSTRLHHIFVTNKL</sequence>
<dbReference type="Pfam" id="PF11143">
    <property type="entry name" value="DUF2919"/>
    <property type="match status" value="1"/>
</dbReference>
<evidence type="ECO:0000256" key="1">
    <source>
        <dbReference type="SAM" id="Phobius"/>
    </source>
</evidence>
<evidence type="ECO:0000313" key="3">
    <source>
        <dbReference type="EMBL" id="ECZ5438593.1"/>
    </source>
</evidence>
<dbReference type="InterPro" id="IPR021318">
    <property type="entry name" value="DUF2919"/>
</dbReference>
<keyword evidence="1" id="KW-0472">Membrane</keyword>
<feature type="transmembrane region" description="Helical" evidence="1">
    <location>
        <begin position="129"/>
        <end position="148"/>
    </location>
</feature>
<keyword evidence="1" id="KW-0812">Transmembrane</keyword>